<name>A0A544TT02_9BACI</name>
<reference evidence="3 4" key="1">
    <citation type="submission" date="2019-06" db="EMBL/GenBank/DDBJ databases">
        <title>Psychrobacillus vulpis sp. nov., a new species isolated from feces of a red fox that inhabits in The Tablas de Daimiel Natural Park, Albacete, Spain.</title>
        <authorList>
            <person name="Rodriguez M."/>
            <person name="Reina J.C."/>
            <person name="Bejar V."/>
            <person name="Llamas I."/>
        </authorList>
    </citation>
    <scope>NUCLEOTIDE SEQUENCE [LARGE SCALE GENOMIC DNA]</scope>
    <source>
        <strain evidence="3 4">Z8</strain>
    </source>
</reference>
<proteinExistence type="predicted"/>
<protein>
    <submittedName>
        <fullName evidence="3">GNAT family N-acetyltransferase</fullName>
    </submittedName>
</protein>
<dbReference type="CDD" id="cd04301">
    <property type="entry name" value="NAT_SF"/>
    <property type="match status" value="1"/>
</dbReference>
<evidence type="ECO:0000259" key="2">
    <source>
        <dbReference type="PROSITE" id="PS51729"/>
    </source>
</evidence>
<dbReference type="InterPro" id="IPR016181">
    <property type="entry name" value="Acyl_CoA_acyltransferase"/>
</dbReference>
<dbReference type="SUPFAM" id="SSF54862">
    <property type="entry name" value="4Fe-4S ferredoxins"/>
    <property type="match status" value="1"/>
</dbReference>
<dbReference type="PANTHER" id="PTHR31435:SF10">
    <property type="entry name" value="BSR4717 PROTEIN"/>
    <property type="match status" value="1"/>
</dbReference>
<dbReference type="AlphaFoldDB" id="A0A544TT02"/>
<dbReference type="Pfam" id="PF06902">
    <property type="entry name" value="Fer4_19"/>
    <property type="match status" value="1"/>
</dbReference>
<dbReference type="InterPro" id="IPR031165">
    <property type="entry name" value="GNAT_YJDJ"/>
</dbReference>
<dbReference type="GO" id="GO:0016747">
    <property type="term" value="F:acyltransferase activity, transferring groups other than amino-acyl groups"/>
    <property type="evidence" value="ECO:0007669"/>
    <property type="project" value="InterPro"/>
</dbReference>
<gene>
    <name evidence="3" type="ORF">FG384_07200</name>
</gene>
<dbReference type="InterPro" id="IPR010693">
    <property type="entry name" value="Divergent_4Fe-4S_mono-cluster"/>
</dbReference>
<evidence type="ECO:0000259" key="1">
    <source>
        <dbReference type="PROSITE" id="PS51186"/>
    </source>
</evidence>
<evidence type="ECO:0000313" key="4">
    <source>
        <dbReference type="Proteomes" id="UP000316626"/>
    </source>
</evidence>
<dbReference type="Gene3D" id="3.40.630.30">
    <property type="match status" value="1"/>
</dbReference>
<feature type="domain" description="N-acetyltransferase" evidence="2">
    <location>
        <begin position="85"/>
        <end position="173"/>
    </location>
</feature>
<dbReference type="Pfam" id="PF14542">
    <property type="entry name" value="Acetyltransf_CG"/>
    <property type="match status" value="1"/>
</dbReference>
<dbReference type="Proteomes" id="UP000316626">
    <property type="component" value="Unassembled WGS sequence"/>
</dbReference>
<dbReference type="EMBL" id="VDGI01000005">
    <property type="protein sequence ID" value="TQR20588.1"/>
    <property type="molecule type" value="Genomic_DNA"/>
</dbReference>
<accession>A0A544TT02</accession>
<evidence type="ECO:0000313" key="3">
    <source>
        <dbReference type="EMBL" id="TQR20588.1"/>
    </source>
</evidence>
<comment type="caution">
    <text evidence="3">The sequence shown here is derived from an EMBL/GenBank/DDBJ whole genome shotgun (WGS) entry which is preliminary data.</text>
</comment>
<keyword evidence="3" id="KW-0808">Transferase</keyword>
<dbReference type="InterPro" id="IPR000182">
    <property type="entry name" value="GNAT_dom"/>
</dbReference>
<sequence length="174" mass="19883">MFVTEKELLESGYRKYPGETIDVFYDIKKCVHAGECVRGNGDVFKVNRKPWIIADNASTEEVALVVDSCPSGALKYIRKEEMDMEFLIDSNRFYLEDANGELTAEITFTRPNDDFFIIDHTGVNDSLRGQGVAQALVKAVVDKARAENMKIIPLCPFAKLEFEKKEEYADIWRR</sequence>
<dbReference type="Gene3D" id="3.30.70.20">
    <property type="match status" value="1"/>
</dbReference>
<dbReference type="SUPFAM" id="SSF55729">
    <property type="entry name" value="Acyl-CoA N-acyltransferases (Nat)"/>
    <property type="match status" value="1"/>
</dbReference>
<dbReference type="InterPro" id="IPR045057">
    <property type="entry name" value="Gcn5-rel_NAT"/>
</dbReference>
<dbReference type="PROSITE" id="PS51729">
    <property type="entry name" value="GNAT_YJDJ"/>
    <property type="match status" value="1"/>
</dbReference>
<dbReference type="PROSITE" id="PS51186">
    <property type="entry name" value="GNAT"/>
    <property type="match status" value="1"/>
</dbReference>
<dbReference type="OrthoDB" id="9793389at2"/>
<feature type="domain" description="N-acetyltransferase" evidence="1">
    <location>
        <begin position="52"/>
        <end position="174"/>
    </location>
</feature>
<organism evidence="3 4">
    <name type="scientific">Psychrobacillus vulpis</name>
    <dbReference type="NCBI Taxonomy" id="2325572"/>
    <lineage>
        <taxon>Bacteria</taxon>
        <taxon>Bacillati</taxon>
        <taxon>Bacillota</taxon>
        <taxon>Bacilli</taxon>
        <taxon>Bacillales</taxon>
        <taxon>Bacillaceae</taxon>
        <taxon>Psychrobacillus</taxon>
    </lineage>
</organism>
<dbReference type="PANTHER" id="PTHR31435">
    <property type="entry name" value="PROTEIN NATD1"/>
    <property type="match status" value="1"/>
</dbReference>
<keyword evidence="4" id="KW-1185">Reference proteome</keyword>